<dbReference type="GO" id="GO:0003677">
    <property type="term" value="F:DNA binding"/>
    <property type="evidence" value="ECO:0007669"/>
    <property type="project" value="InterPro"/>
</dbReference>
<evidence type="ECO:0000256" key="3">
    <source>
        <dbReference type="ARBA" id="ARBA00022801"/>
    </source>
</evidence>
<dbReference type="Proteomes" id="UP000565262">
    <property type="component" value="Unassembled WGS sequence"/>
</dbReference>
<evidence type="ECO:0000259" key="9">
    <source>
        <dbReference type="Pfam" id="PF00717"/>
    </source>
</evidence>
<dbReference type="RefSeq" id="WP_182807881.1">
    <property type="nucleotide sequence ID" value="NZ_JACJFM010000005.1"/>
</dbReference>
<keyword evidence="2" id="KW-0227">DNA damage</keyword>
<dbReference type="InterPro" id="IPR006197">
    <property type="entry name" value="Peptidase_S24_LexA"/>
</dbReference>
<dbReference type="CDD" id="cd06529">
    <property type="entry name" value="S24_LexA-like"/>
    <property type="match status" value="1"/>
</dbReference>
<dbReference type="InterPro" id="IPR036286">
    <property type="entry name" value="LexA/Signal_pep-like_sf"/>
</dbReference>
<evidence type="ECO:0000256" key="6">
    <source>
        <dbReference type="ARBA" id="ARBA00023236"/>
    </source>
</evidence>
<dbReference type="Pfam" id="PF00717">
    <property type="entry name" value="Peptidase_S24"/>
    <property type="match status" value="1"/>
</dbReference>
<evidence type="ECO:0000256" key="2">
    <source>
        <dbReference type="ARBA" id="ARBA00022763"/>
    </source>
</evidence>
<dbReference type="PANTHER" id="PTHR33516">
    <property type="entry name" value="LEXA REPRESSOR"/>
    <property type="match status" value="1"/>
</dbReference>
<gene>
    <name evidence="10" type="primary">umuD</name>
    <name evidence="10" type="ORF">H4O21_05715</name>
</gene>
<evidence type="ECO:0000256" key="8">
    <source>
        <dbReference type="SAM" id="MobiDB-lite"/>
    </source>
</evidence>
<dbReference type="InterPro" id="IPR015927">
    <property type="entry name" value="Peptidase_S24_S26A/B/C"/>
</dbReference>
<sequence length="143" mass="16105">MYSESIQDIYQPHHKNALSSENQHPVSSGFPSPADNYTEQTLDLNQQLIRHPSSSFLMRVQGDSMDNAGIHDGDLLVVDRAIQPEPGKVVIAAINGDLTVKRLTLYQGQFWLTPENPRYRPVPLNEFNDSFVWGVVVHVIHSL</sequence>
<reference evidence="10 11" key="1">
    <citation type="submission" date="2020-08" db="EMBL/GenBank/DDBJ databases">
        <title>Oceanospirillum sp. nov. isolated from marine sediment.</title>
        <authorList>
            <person name="Ji X."/>
        </authorList>
    </citation>
    <scope>NUCLEOTIDE SEQUENCE [LARGE SCALE GENOMIC DNA]</scope>
    <source>
        <strain evidence="10 11">D5</strain>
    </source>
</reference>
<accession>A0A839INM1</accession>
<comment type="similarity">
    <text evidence="1 7">Belongs to the peptidase S24 family.</text>
</comment>
<dbReference type="PRINTS" id="PR00726">
    <property type="entry name" value="LEXASERPTASE"/>
</dbReference>
<keyword evidence="4 7" id="KW-0068">Autocatalytic cleavage</keyword>
<dbReference type="GO" id="GO:0016787">
    <property type="term" value="F:hydrolase activity"/>
    <property type="evidence" value="ECO:0007669"/>
    <property type="project" value="UniProtKB-KW"/>
</dbReference>
<evidence type="ECO:0000256" key="4">
    <source>
        <dbReference type="ARBA" id="ARBA00022813"/>
    </source>
</evidence>
<dbReference type="NCBIfam" id="NF007621">
    <property type="entry name" value="PRK10276.1"/>
    <property type="match status" value="1"/>
</dbReference>
<dbReference type="InterPro" id="IPR050077">
    <property type="entry name" value="LexA_repressor"/>
</dbReference>
<comment type="caution">
    <text evidence="10">The sequence shown here is derived from an EMBL/GenBank/DDBJ whole genome shotgun (WGS) entry which is preliminary data.</text>
</comment>
<keyword evidence="10" id="KW-0808">Transferase</keyword>
<evidence type="ECO:0000256" key="7">
    <source>
        <dbReference type="RuleBase" id="RU003991"/>
    </source>
</evidence>
<proteinExistence type="inferred from homology"/>
<organism evidence="10 11">
    <name type="scientific">Oceanospirillum sediminis</name>
    <dbReference type="NCBI Taxonomy" id="2760088"/>
    <lineage>
        <taxon>Bacteria</taxon>
        <taxon>Pseudomonadati</taxon>
        <taxon>Pseudomonadota</taxon>
        <taxon>Gammaproteobacteria</taxon>
        <taxon>Oceanospirillales</taxon>
        <taxon>Oceanospirillaceae</taxon>
        <taxon>Oceanospirillum</taxon>
    </lineage>
</organism>
<feature type="domain" description="Peptidase S24/S26A/S26B/S26C" evidence="9">
    <location>
        <begin position="26"/>
        <end position="137"/>
    </location>
</feature>
<dbReference type="GO" id="GO:0003887">
    <property type="term" value="F:DNA-directed DNA polymerase activity"/>
    <property type="evidence" value="ECO:0007669"/>
    <property type="project" value="UniProtKB-EC"/>
</dbReference>
<dbReference type="Gene3D" id="2.10.109.10">
    <property type="entry name" value="Umud Fragment, subunit A"/>
    <property type="match status" value="1"/>
</dbReference>
<dbReference type="GO" id="GO:0006281">
    <property type="term" value="P:DNA repair"/>
    <property type="evidence" value="ECO:0007669"/>
    <property type="project" value="UniProtKB-KW"/>
</dbReference>
<dbReference type="AlphaFoldDB" id="A0A839INM1"/>
<dbReference type="PANTHER" id="PTHR33516:SF2">
    <property type="entry name" value="LEXA REPRESSOR-RELATED"/>
    <property type="match status" value="1"/>
</dbReference>
<dbReference type="GO" id="GO:0009432">
    <property type="term" value="P:SOS response"/>
    <property type="evidence" value="ECO:0007669"/>
    <property type="project" value="UniProtKB-KW"/>
</dbReference>
<name>A0A839INM1_9GAMM</name>
<dbReference type="EC" id="2.7.7.7" evidence="10"/>
<keyword evidence="10" id="KW-0548">Nucleotidyltransferase</keyword>
<dbReference type="InterPro" id="IPR039418">
    <property type="entry name" value="LexA-like"/>
</dbReference>
<keyword evidence="5" id="KW-0234">DNA repair</keyword>
<evidence type="ECO:0000256" key="5">
    <source>
        <dbReference type="ARBA" id="ARBA00023204"/>
    </source>
</evidence>
<dbReference type="EMBL" id="JACJFM010000005">
    <property type="protein sequence ID" value="MBB1486099.1"/>
    <property type="molecule type" value="Genomic_DNA"/>
</dbReference>
<evidence type="ECO:0000256" key="1">
    <source>
        <dbReference type="ARBA" id="ARBA00007484"/>
    </source>
</evidence>
<keyword evidence="6" id="KW-0742">SOS response</keyword>
<evidence type="ECO:0000313" key="10">
    <source>
        <dbReference type="EMBL" id="MBB1486099.1"/>
    </source>
</evidence>
<feature type="region of interest" description="Disordered" evidence="8">
    <location>
        <begin position="17"/>
        <end position="37"/>
    </location>
</feature>
<evidence type="ECO:0000313" key="11">
    <source>
        <dbReference type="Proteomes" id="UP000565262"/>
    </source>
</evidence>
<dbReference type="SUPFAM" id="SSF51306">
    <property type="entry name" value="LexA/Signal peptidase"/>
    <property type="match status" value="1"/>
</dbReference>
<dbReference type="GO" id="GO:0006355">
    <property type="term" value="P:regulation of DNA-templated transcription"/>
    <property type="evidence" value="ECO:0007669"/>
    <property type="project" value="InterPro"/>
</dbReference>
<protein>
    <submittedName>
        <fullName evidence="10">Translesion error-prone DNA polymerase V autoproteolytic subunit</fullName>
        <ecNumber evidence="10">2.7.7.7</ecNumber>
    </submittedName>
</protein>
<keyword evidence="3 7" id="KW-0378">Hydrolase</keyword>
<keyword evidence="11" id="KW-1185">Reference proteome</keyword>